<dbReference type="EMBL" id="ML976691">
    <property type="protein sequence ID" value="KAF1971712.1"/>
    <property type="molecule type" value="Genomic_DNA"/>
</dbReference>
<evidence type="ECO:0000313" key="2">
    <source>
        <dbReference type="Proteomes" id="UP000800036"/>
    </source>
</evidence>
<organism evidence="1 2">
    <name type="scientific">Bimuria novae-zelandiae CBS 107.79</name>
    <dbReference type="NCBI Taxonomy" id="1447943"/>
    <lineage>
        <taxon>Eukaryota</taxon>
        <taxon>Fungi</taxon>
        <taxon>Dikarya</taxon>
        <taxon>Ascomycota</taxon>
        <taxon>Pezizomycotina</taxon>
        <taxon>Dothideomycetes</taxon>
        <taxon>Pleosporomycetidae</taxon>
        <taxon>Pleosporales</taxon>
        <taxon>Massarineae</taxon>
        <taxon>Didymosphaeriaceae</taxon>
        <taxon>Bimuria</taxon>
    </lineage>
</organism>
<name>A0A6A5V6Q3_9PLEO</name>
<protein>
    <submittedName>
        <fullName evidence="1">Uncharacterized protein</fullName>
    </submittedName>
</protein>
<evidence type="ECO:0000313" key="1">
    <source>
        <dbReference type="EMBL" id="KAF1971712.1"/>
    </source>
</evidence>
<gene>
    <name evidence="1" type="ORF">BU23DRAFT_645484</name>
</gene>
<dbReference type="AlphaFoldDB" id="A0A6A5V6Q3"/>
<accession>A0A6A5V6Q3</accession>
<proteinExistence type="predicted"/>
<sequence length="510" mass="55513">MGAAVVVAVVTVLPDDNPDDSCTTKRPYPTCTTKFVVVTTEFPDLGSKTTSTDTISTCYTITACTGSATTVSTTTQSATTVQSLCEPKNCGGTCGARRRALEAIPTDPPSISRQTLASVPTQENQSVSLGTDLMVRDIPPPGSGDWSAFYKGILAKEEETILINNDNGVRGTTTALVQVIWGHKKQNIVVQGLFGCFALFCVSQIGAFVAHFWEGPSLINRNGAFETDVIDILKHYLGSDQNLYQLGPTPFCYVMGGTRGAIGDNGETEQATLTRSDPAGLKYQSQFNRVRDTIKTMLPRASVESYTYTRQVNPNLQDRGYGKGVVLFDNREPDRVPPGDDPDDWPTYSAEIAVYLQGYEAKHFYTPYQEVQIWRNHYGGKTRNTAVQAYRDTAVDYCAPGGNNGVIRAEKEVEHGSENTDVDSPFEIITRDGKFWELDCTYKGGPYAPTAASGAFAGELTCAVDNKFTCVRPEDNRARTCSEVPASDCGKLGVKCEEGMFFQLLATCKL</sequence>
<keyword evidence="2" id="KW-1185">Reference proteome</keyword>
<dbReference type="OrthoDB" id="3886018at2759"/>
<dbReference type="Proteomes" id="UP000800036">
    <property type="component" value="Unassembled WGS sequence"/>
</dbReference>
<reference evidence="1" key="1">
    <citation type="journal article" date="2020" name="Stud. Mycol.">
        <title>101 Dothideomycetes genomes: a test case for predicting lifestyles and emergence of pathogens.</title>
        <authorList>
            <person name="Haridas S."/>
            <person name="Albert R."/>
            <person name="Binder M."/>
            <person name="Bloem J."/>
            <person name="Labutti K."/>
            <person name="Salamov A."/>
            <person name="Andreopoulos B."/>
            <person name="Baker S."/>
            <person name="Barry K."/>
            <person name="Bills G."/>
            <person name="Bluhm B."/>
            <person name="Cannon C."/>
            <person name="Castanera R."/>
            <person name="Culley D."/>
            <person name="Daum C."/>
            <person name="Ezra D."/>
            <person name="Gonzalez J."/>
            <person name="Henrissat B."/>
            <person name="Kuo A."/>
            <person name="Liang C."/>
            <person name="Lipzen A."/>
            <person name="Lutzoni F."/>
            <person name="Magnuson J."/>
            <person name="Mondo S."/>
            <person name="Nolan M."/>
            <person name="Ohm R."/>
            <person name="Pangilinan J."/>
            <person name="Park H.-J."/>
            <person name="Ramirez L."/>
            <person name="Alfaro M."/>
            <person name="Sun H."/>
            <person name="Tritt A."/>
            <person name="Yoshinaga Y."/>
            <person name="Zwiers L.-H."/>
            <person name="Turgeon B."/>
            <person name="Goodwin S."/>
            <person name="Spatafora J."/>
            <person name="Crous P."/>
            <person name="Grigoriev I."/>
        </authorList>
    </citation>
    <scope>NUCLEOTIDE SEQUENCE</scope>
    <source>
        <strain evidence="1">CBS 107.79</strain>
    </source>
</reference>